<feature type="compositionally biased region" description="Polar residues" evidence="4">
    <location>
        <begin position="467"/>
        <end position="488"/>
    </location>
</feature>
<protein>
    <recommendedName>
        <fullName evidence="7">WD40 repeat-like protein</fullName>
    </recommendedName>
</protein>
<feature type="compositionally biased region" description="Polar residues" evidence="4">
    <location>
        <begin position="7"/>
        <end position="26"/>
    </location>
</feature>
<dbReference type="Pfam" id="PF23627">
    <property type="entry name" value="LisH_WDR26"/>
    <property type="match status" value="1"/>
</dbReference>
<keyword evidence="2" id="KW-0677">Repeat</keyword>
<dbReference type="PANTHER" id="PTHR22838:SF0">
    <property type="entry name" value="WD REPEAT-CONTAINING PROTEIN 26"/>
    <property type="match status" value="1"/>
</dbReference>
<gene>
    <name evidence="5" type="ORF">PSFLO_02979</name>
</gene>
<evidence type="ECO:0008006" key="7">
    <source>
        <dbReference type="Google" id="ProtNLM"/>
    </source>
</evidence>
<feature type="region of interest" description="Disordered" evidence="4">
    <location>
        <begin position="466"/>
        <end position="537"/>
    </location>
</feature>
<feature type="compositionally biased region" description="Low complexity" evidence="4">
    <location>
        <begin position="489"/>
        <end position="511"/>
    </location>
</feature>
<dbReference type="InterPro" id="IPR015943">
    <property type="entry name" value="WD40/YVTN_repeat-like_dom_sf"/>
</dbReference>
<evidence type="ECO:0000256" key="1">
    <source>
        <dbReference type="ARBA" id="ARBA00022574"/>
    </source>
</evidence>
<dbReference type="AlphaFoldDB" id="A0A5C3EZ00"/>
<dbReference type="SUPFAM" id="SSF50978">
    <property type="entry name" value="WD40 repeat-like"/>
    <property type="match status" value="1"/>
</dbReference>
<accession>A0A5C3EZ00</accession>
<dbReference type="InterPro" id="IPR051350">
    <property type="entry name" value="WD_repeat-ST_regulator"/>
</dbReference>
<dbReference type="SMART" id="SM00320">
    <property type="entry name" value="WD40"/>
    <property type="match status" value="5"/>
</dbReference>
<feature type="compositionally biased region" description="Polar residues" evidence="4">
    <location>
        <begin position="43"/>
        <end position="53"/>
    </location>
</feature>
<dbReference type="InterPro" id="IPR036322">
    <property type="entry name" value="WD40_repeat_dom_sf"/>
</dbReference>
<evidence type="ECO:0000256" key="3">
    <source>
        <dbReference type="PROSITE-ProRule" id="PRU00221"/>
    </source>
</evidence>
<feature type="compositionally biased region" description="Basic and acidic residues" evidence="4">
    <location>
        <begin position="516"/>
        <end position="528"/>
    </location>
</feature>
<name>A0A5C3EZ00_9BASI</name>
<dbReference type="PROSITE" id="PS50294">
    <property type="entry name" value="WD_REPEATS_REGION"/>
    <property type="match status" value="1"/>
</dbReference>
<dbReference type="PROSITE" id="PS50896">
    <property type="entry name" value="LISH"/>
    <property type="match status" value="1"/>
</dbReference>
<evidence type="ECO:0000256" key="4">
    <source>
        <dbReference type="SAM" id="MobiDB-lite"/>
    </source>
</evidence>
<feature type="repeat" description="WD" evidence="3">
    <location>
        <begin position="363"/>
        <end position="403"/>
    </location>
</feature>
<evidence type="ECO:0000313" key="5">
    <source>
        <dbReference type="EMBL" id="SPO37504.1"/>
    </source>
</evidence>
<feature type="region of interest" description="Disordered" evidence="4">
    <location>
        <begin position="1"/>
        <end position="63"/>
    </location>
</feature>
<dbReference type="OrthoDB" id="972532at2759"/>
<dbReference type="PROSITE" id="PS50082">
    <property type="entry name" value="WD_REPEATS_2"/>
    <property type="match status" value="4"/>
</dbReference>
<dbReference type="Pfam" id="PF00400">
    <property type="entry name" value="WD40"/>
    <property type="match status" value="5"/>
</dbReference>
<feature type="repeat" description="WD" evidence="3">
    <location>
        <begin position="403"/>
        <end position="434"/>
    </location>
</feature>
<organism evidence="5 6">
    <name type="scientific">Pseudozyma flocculosa</name>
    <dbReference type="NCBI Taxonomy" id="84751"/>
    <lineage>
        <taxon>Eukaryota</taxon>
        <taxon>Fungi</taxon>
        <taxon>Dikarya</taxon>
        <taxon>Basidiomycota</taxon>
        <taxon>Ustilaginomycotina</taxon>
        <taxon>Ustilaginomycetes</taxon>
        <taxon>Ustilaginales</taxon>
        <taxon>Ustilaginaceae</taxon>
        <taxon>Pseudozyma</taxon>
    </lineage>
</organism>
<dbReference type="Gene3D" id="2.130.10.10">
    <property type="entry name" value="YVTN repeat-like/Quinoprotein amine dehydrogenase"/>
    <property type="match status" value="3"/>
</dbReference>
<sequence length="737" mass="80370">MHDDNDTGNASGSSPLYANGSSSTNGHLAERGESSSAARATELASNGTGNGVKSSLSDSDDDDLGRQEAAFVPLWPGSAIDKRELVRLTLQSLRDLGFESSAKALEAESGLTLEHPSITAFRGAVLSGDWRNAERLLIDGLNYAARKASRGHVRIASNGGGEPSTLPLDSVLRRPDVTGLDSIRFMIQRQRYLELLEARQTKKALSVLRDRLTPINQDTEQLHLLSSLVMCANPEELQRRADWDGSRGESRRRLLVDIESAVSPTVMVPSRRLPALLEQAQHYQKQQDPFFNLMPDAHISLLTDHESDRSAFPSEAAQILRGHHDEVWHLEFSHDGTKLATTGRDKYVIVWSVEDEYRMLERFGPHSDPVSSISWSPDDETLLATSESDVTLWSVGSHEHQTFSEHDYTVGTAAWLPDGRFVSGGMDGKIIFWSSRGSMVDVINTSPFRVVALAVSPNGRHLVAVSNRDSAVTTAGQTSAGRSSHNQHAPSSSTTGSSQYSESPSPASTSAGHHAGLPERTGRGHAVEDIGGGSRTMSDEKHRIHFIDIDTREEVGAVYMHAEMSSVCISRDSRFALINHRPDEVQLWNIERQTMVRKFTGHAMQQHVVRCGFGGIDENFVVSGSEDSQVYVWHRPSGRSIEVLSGHEAGTVNAVAWHPKDPSMLASCGDDHTVIIWGPGGKRRRRGGVAGRLKEEADPASDDSLMSSAANPFPWTDVSSPTAHEPVGAIEAMDEAL</sequence>
<dbReference type="InterPro" id="IPR006594">
    <property type="entry name" value="LisH"/>
</dbReference>
<dbReference type="GO" id="GO:0034657">
    <property type="term" value="C:GID complex"/>
    <property type="evidence" value="ECO:0007669"/>
    <property type="project" value="TreeGrafter"/>
</dbReference>
<keyword evidence="1 3" id="KW-0853">WD repeat</keyword>
<dbReference type="EMBL" id="OOIP01000007">
    <property type="protein sequence ID" value="SPO37504.1"/>
    <property type="molecule type" value="Genomic_DNA"/>
</dbReference>
<proteinExistence type="predicted"/>
<dbReference type="InterPro" id="IPR001680">
    <property type="entry name" value="WD40_rpt"/>
</dbReference>
<feature type="region of interest" description="Disordered" evidence="4">
    <location>
        <begin position="679"/>
        <end position="737"/>
    </location>
</feature>
<feature type="repeat" description="WD" evidence="3">
    <location>
        <begin position="617"/>
        <end position="643"/>
    </location>
</feature>
<evidence type="ECO:0000313" key="6">
    <source>
        <dbReference type="Proteomes" id="UP000323386"/>
    </source>
</evidence>
<dbReference type="Proteomes" id="UP000323386">
    <property type="component" value="Unassembled WGS sequence"/>
</dbReference>
<dbReference type="PANTHER" id="PTHR22838">
    <property type="entry name" value="WD REPEAT PROTEIN 26-RELATED"/>
    <property type="match status" value="1"/>
</dbReference>
<dbReference type="GO" id="GO:0043161">
    <property type="term" value="P:proteasome-mediated ubiquitin-dependent protein catabolic process"/>
    <property type="evidence" value="ECO:0007669"/>
    <property type="project" value="TreeGrafter"/>
</dbReference>
<keyword evidence="6" id="KW-1185">Reference proteome</keyword>
<reference evidence="5 6" key="1">
    <citation type="submission" date="2018-03" db="EMBL/GenBank/DDBJ databases">
        <authorList>
            <person name="Guldener U."/>
        </authorList>
    </citation>
    <scope>NUCLEOTIDE SEQUENCE [LARGE SCALE GENOMIC DNA]</scope>
    <source>
        <strain evidence="5 6">DAOM196992</strain>
    </source>
</reference>
<evidence type="ECO:0000256" key="2">
    <source>
        <dbReference type="ARBA" id="ARBA00022737"/>
    </source>
</evidence>
<feature type="repeat" description="WD" evidence="3">
    <location>
        <begin position="320"/>
        <end position="361"/>
    </location>
</feature>